<dbReference type="InterPro" id="IPR043128">
    <property type="entry name" value="Rev_trsase/Diguanyl_cyclase"/>
</dbReference>
<dbReference type="InterPro" id="IPR052055">
    <property type="entry name" value="Hepadnavirus_pol/RT"/>
</dbReference>
<dbReference type="PANTHER" id="PTHR33050:SF7">
    <property type="entry name" value="RIBONUCLEASE H"/>
    <property type="match status" value="1"/>
</dbReference>
<keyword evidence="6" id="KW-1185">Reference proteome</keyword>
<organism evidence="5 6">
    <name type="scientific">Labeo rohita</name>
    <name type="common">Indian major carp</name>
    <name type="synonym">Cyprinus rohita</name>
    <dbReference type="NCBI Taxonomy" id="84645"/>
    <lineage>
        <taxon>Eukaryota</taxon>
        <taxon>Metazoa</taxon>
        <taxon>Chordata</taxon>
        <taxon>Craniata</taxon>
        <taxon>Vertebrata</taxon>
        <taxon>Euteleostomi</taxon>
        <taxon>Actinopterygii</taxon>
        <taxon>Neopterygii</taxon>
        <taxon>Teleostei</taxon>
        <taxon>Ostariophysi</taxon>
        <taxon>Cypriniformes</taxon>
        <taxon>Cyprinidae</taxon>
        <taxon>Labeoninae</taxon>
        <taxon>Labeonini</taxon>
        <taxon>Labeo</taxon>
    </lineage>
</organism>
<evidence type="ECO:0000313" key="6">
    <source>
        <dbReference type="Proteomes" id="UP000830375"/>
    </source>
</evidence>
<reference evidence="5 6" key="1">
    <citation type="submission" date="2022-01" db="EMBL/GenBank/DDBJ databases">
        <title>A high-quality chromosome-level genome assembly of rohu carp, Labeo rohita.</title>
        <authorList>
            <person name="Arick M.A. II"/>
            <person name="Hsu C.-Y."/>
            <person name="Magbanua Z."/>
            <person name="Pechanova O."/>
            <person name="Grover C."/>
            <person name="Miller E."/>
            <person name="Thrash A."/>
            <person name="Ezzel L."/>
            <person name="Alam S."/>
            <person name="Benzie J."/>
            <person name="Hamilton M."/>
            <person name="Karsi A."/>
            <person name="Lawrence M.L."/>
            <person name="Peterson D.G."/>
        </authorList>
    </citation>
    <scope>NUCLEOTIDE SEQUENCE [LARGE SCALE GENOMIC DNA]</scope>
    <source>
        <strain evidence="6">BAU-BD-2019</strain>
        <tissue evidence="5">Blood</tissue>
    </source>
</reference>
<comment type="caution">
    <text evidence="5">The sequence shown here is derived from an EMBL/GenBank/DDBJ whole genome shotgun (WGS) entry which is preliminary data.</text>
</comment>
<evidence type="ECO:0000256" key="3">
    <source>
        <dbReference type="SAM" id="MobiDB-lite"/>
    </source>
</evidence>
<comment type="similarity">
    <text evidence="1">Belongs to the beta type-B retroviral polymerase family. HERV class-II K(HML-2) pol subfamily.</text>
</comment>
<accession>A0ABQ8L8P8</accession>
<feature type="domain" description="Reverse transcriptase" evidence="4">
    <location>
        <begin position="1"/>
        <end position="246"/>
    </location>
</feature>
<dbReference type="CDD" id="cd03714">
    <property type="entry name" value="RT_DIRS1"/>
    <property type="match status" value="1"/>
</dbReference>
<dbReference type="PROSITE" id="PS50878">
    <property type="entry name" value="RT_POL"/>
    <property type="match status" value="1"/>
</dbReference>
<evidence type="ECO:0000313" key="5">
    <source>
        <dbReference type="EMBL" id="KAI2646800.1"/>
    </source>
</evidence>
<dbReference type="InterPro" id="IPR000477">
    <property type="entry name" value="RT_dom"/>
</dbReference>
<evidence type="ECO:0000259" key="4">
    <source>
        <dbReference type="PROSITE" id="PS50878"/>
    </source>
</evidence>
<proteinExistence type="inferred from homology"/>
<gene>
    <name evidence="5" type="ORF">H4Q32_029912</name>
</gene>
<dbReference type="EMBL" id="JACTAM010000851">
    <property type="protein sequence ID" value="KAI2646800.1"/>
    <property type="molecule type" value="Genomic_DNA"/>
</dbReference>
<dbReference type="EC" id="3.1.26.4" evidence="2"/>
<dbReference type="Proteomes" id="UP000830375">
    <property type="component" value="Unassembled WGS sequence"/>
</dbReference>
<dbReference type="PANTHER" id="PTHR33050">
    <property type="entry name" value="REVERSE TRANSCRIPTASE DOMAIN-CONTAINING PROTEIN"/>
    <property type="match status" value="1"/>
</dbReference>
<protein>
    <recommendedName>
        <fullName evidence="2">ribonuclease H</fullName>
        <ecNumber evidence="2">3.1.26.4</ecNumber>
    </recommendedName>
</protein>
<feature type="region of interest" description="Disordered" evidence="3">
    <location>
        <begin position="44"/>
        <end position="96"/>
    </location>
</feature>
<sequence>MADVDKVRFLDAPVSQVGLFGDTVEDFAQQFSAVQMQMETNKHILPRRDKASGARPPPACRPPAATTPAPPLARSQGATPQQGRRASRRKRAQPVSLVDPDDTDAFVLRGEIVILLVKDAIEPVPPAEMKTGFYSPYFIVLKKSGGPFLRFAFKGRAYQYNVLPFGLSLSPREFGKHLGDLALLWGQGILILNYLDDWLIIAHSRDLLCQHRYLVLQHLSHLGLQVNWEKSNLSPVQSIFFLGMELDSVNMTACLTNERVQSMLNCLKLFSHKTAVPLKHFRRLLGHMAAAAAVTPLGLLHMRPLQRWLHDRILRWAWHRGTSQVGVTPECCLLFSPWSDPAFLRAGVPLGQLFLFSEHWVLHAPQIFIINQRNYSVMDYGK</sequence>
<evidence type="ECO:0000256" key="1">
    <source>
        <dbReference type="ARBA" id="ARBA00010879"/>
    </source>
</evidence>
<name>A0ABQ8L8P8_LABRO</name>
<dbReference type="Pfam" id="PF00078">
    <property type="entry name" value="RVT_1"/>
    <property type="match status" value="1"/>
</dbReference>
<dbReference type="Gene3D" id="3.30.70.270">
    <property type="match status" value="1"/>
</dbReference>
<evidence type="ECO:0000256" key="2">
    <source>
        <dbReference type="ARBA" id="ARBA00012180"/>
    </source>
</evidence>
<dbReference type="SUPFAM" id="SSF56672">
    <property type="entry name" value="DNA/RNA polymerases"/>
    <property type="match status" value="1"/>
</dbReference>
<dbReference type="InterPro" id="IPR043502">
    <property type="entry name" value="DNA/RNA_pol_sf"/>
</dbReference>